<feature type="compositionally biased region" description="Low complexity" evidence="11">
    <location>
        <begin position="57"/>
        <end position="74"/>
    </location>
</feature>
<feature type="domain" description="Protein kinase" evidence="12">
    <location>
        <begin position="403"/>
        <end position="666"/>
    </location>
</feature>
<dbReference type="EMBL" id="KZ772700">
    <property type="protein sequence ID" value="PTQ42693.1"/>
    <property type="molecule type" value="Genomic_DNA"/>
</dbReference>
<dbReference type="Gene3D" id="1.10.510.10">
    <property type="entry name" value="Transferase(Phosphotransferase) domain 1"/>
    <property type="match status" value="1"/>
</dbReference>
<evidence type="ECO:0000256" key="3">
    <source>
        <dbReference type="ARBA" id="ARBA00022679"/>
    </source>
</evidence>
<dbReference type="CDD" id="cd14008">
    <property type="entry name" value="STKc_LKB1_CaMKK"/>
    <property type="match status" value="1"/>
</dbReference>
<evidence type="ECO:0000256" key="8">
    <source>
        <dbReference type="ARBA" id="ARBA00048679"/>
    </source>
</evidence>
<dbReference type="PROSITE" id="PS50011">
    <property type="entry name" value="PROTEIN_KINASE_DOM"/>
    <property type="match status" value="1"/>
</dbReference>
<organism evidence="13 14">
    <name type="scientific">Marchantia polymorpha</name>
    <name type="common">Common liverwort</name>
    <name type="synonym">Marchantia aquatica</name>
    <dbReference type="NCBI Taxonomy" id="3197"/>
    <lineage>
        <taxon>Eukaryota</taxon>
        <taxon>Viridiplantae</taxon>
        <taxon>Streptophyta</taxon>
        <taxon>Embryophyta</taxon>
        <taxon>Marchantiophyta</taxon>
        <taxon>Marchantiopsida</taxon>
        <taxon>Marchantiidae</taxon>
        <taxon>Marchantiales</taxon>
        <taxon>Marchantiaceae</taxon>
        <taxon>Marchantia</taxon>
    </lineage>
</organism>
<protein>
    <recommendedName>
        <fullName evidence="1">non-specific serine/threonine protein kinase</fullName>
        <ecNumber evidence="1">2.7.11.1</ecNumber>
    </recommendedName>
</protein>
<evidence type="ECO:0000256" key="10">
    <source>
        <dbReference type="PROSITE-ProRule" id="PRU10141"/>
    </source>
</evidence>
<keyword evidence="14" id="KW-1185">Reference proteome</keyword>
<keyword evidence="2" id="KW-0723">Serine/threonine-protein kinase</keyword>
<dbReference type="OrthoDB" id="68483at2759"/>
<keyword evidence="5" id="KW-0418">Kinase</keyword>
<dbReference type="SMART" id="SM00220">
    <property type="entry name" value="S_TKc"/>
    <property type="match status" value="1"/>
</dbReference>
<dbReference type="GO" id="GO:0005737">
    <property type="term" value="C:cytoplasm"/>
    <property type="evidence" value="ECO:0000318"/>
    <property type="project" value="GO_Central"/>
</dbReference>
<dbReference type="GO" id="GO:0004674">
    <property type="term" value="F:protein serine/threonine kinase activity"/>
    <property type="evidence" value="ECO:0000318"/>
    <property type="project" value="GO_Central"/>
</dbReference>
<evidence type="ECO:0000256" key="4">
    <source>
        <dbReference type="ARBA" id="ARBA00022741"/>
    </source>
</evidence>
<dbReference type="GO" id="GO:0050793">
    <property type="term" value="P:regulation of developmental process"/>
    <property type="evidence" value="ECO:0007669"/>
    <property type="project" value="UniProtKB-ARBA"/>
</dbReference>
<dbReference type="Proteomes" id="UP000244005">
    <property type="component" value="Unassembled WGS sequence"/>
</dbReference>
<evidence type="ECO:0000256" key="1">
    <source>
        <dbReference type="ARBA" id="ARBA00012513"/>
    </source>
</evidence>
<dbReference type="InterPro" id="IPR017441">
    <property type="entry name" value="Protein_kinase_ATP_BS"/>
</dbReference>
<evidence type="ECO:0000256" key="5">
    <source>
        <dbReference type="ARBA" id="ARBA00022777"/>
    </source>
</evidence>
<feature type="compositionally biased region" description="Basic and acidic residues" evidence="11">
    <location>
        <begin position="29"/>
        <end position="42"/>
    </location>
</feature>
<proteinExistence type="predicted"/>
<comment type="catalytic activity">
    <reaction evidence="8">
        <text>L-seryl-[protein] + ATP = O-phospho-L-seryl-[protein] + ADP + H(+)</text>
        <dbReference type="Rhea" id="RHEA:17989"/>
        <dbReference type="Rhea" id="RHEA-COMP:9863"/>
        <dbReference type="Rhea" id="RHEA-COMP:11604"/>
        <dbReference type="ChEBI" id="CHEBI:15378"/>
        <dbReference type="ChEBI" id="CHEBI:29999"/>
        <dbReference type="ChEBI" id="CHEBI:30616"/>
        <dbReference type="ChEBI" id="CHEBI:83421"/>
        <dbReference type="ChEBI" id="CHEBI:456216"/>
        <dbReference type="EC" id="2.7.11.1"/>
    </reaction>
</comment>
<dbReference type="SUPFAM" id="SSF56112">
    <property type="entry name" value="Protein kinase-like (PK-like)"/>
    <property type="match status" value="1"/>
</dbReference>
<keyword evidence="6 10" id="KW-0067">ATP-binding</keyword>
<dbReference type="GO" id="GO:0035556">
    <property type="term" value="P:intracellular signal transduction"/>
    <property type="evidence" value="ECO:0000318"/>
    <property type="project" value="GO_Central"/>
</dbReference>
<dbReference type="PROSITE" id="PS00107">
    <property type="entry name" value="PROTEIN_KINASE_ATP"/>
    <property type="match status" value="1"/>
</dbReference>
<dbReference type="Gene3D" id="3.30.200.20">
    <property type="entry name" value="Phosphorylase Kinase, domain 1"/>
    <property type="match status" value="1"/>
</dbReference>
<keyword evidence="4 10" id="KW-0547">Nucleotide-binding</keyword>
<accession>A0A2R6X9C3</accession>
<reference evidence="14" key="1">
    <citation type="journal article" date="2017" name="Cell">
        <title>Insights into land plant evolution garnered from the Marchantia polymorpha genome.</title>
        <authorList>
            <person name="Bowman J.L."/>
            <person name="Kohchi T."/>
            <person name="Yamato K.T."/>
            <person name="Jenkins J."/>
            <person name="Shu S."/>
            <person name="Ishizaki K."/>
            <person name="Yamaoka S."/>
            <person name="Nishihama R."/>
            <person name="Nakamura Y."/>
            <person name="Berger F."/>
            <person name="Adam C."/>
            <person name="Aki S.S."/>
            <person name="Althoff F."/>
            <person name="Araki T."/>
            <person name="Arteaga-Vazquez M.A."/>
            <person name="Balasubrmanian S."/>
            <person name="Barry K."/>
            <person name="Bauer D."/>
            <person name="Boehm C.R."/>
            <person name="Briginshaw L."/>
            <person name="Caballero-Perez J."/>
            <person name="Catarino B."/>
            <person name="Chen F."/>
            <person name="Chiyoda S."/>
            <person name="Chovatia M."/>
            <person name="Davies K.M."/>
            <person name="Delmans M."/>
            <person name="Demura T."/>
            <person name="Dierschke T."/>
            <person name="Dolan L."/>
            <person name="Dorantes-Acosta A.E."/>
            <person name="Eklund D.M."/>
            <person name="Florent S.N."/>
            <person name="Flores-Sandoval E."/>
            <person name="Fujiyama A."/>
            <person name="Fukuzawa H."/>
            <person name="Galik B."/>
            <person name="Grimanelli D."/>
            <person name="Grimwood J."/>
            <person name="Grossniklaus U."/>
            <person name="Hamada T."/>
            <person name="Haseloff J."/>
            <person name="Hetherington A.J."/>
            <person name="Higo A."/>
            <person name="Hirakawa Y."/>
            <person name="Hundley H.N."/>
            <person name="Ikeda Y."/>
            <person name="Inoue K."/>
            <person name="Inoue S.I."/>
            <person name="Ishida S."/>
            <person name="Jia Q."/>
            <person name="Kakita M."/>
            <person name="Kanazawa T."/>
            <person name="Kawai Y."/>
            <person name="Kawashima T."/>
            <person name="Kennedy M."/>
            <person name="Kinose K."/>
            <person name="Kinoshita T."/>
            <person name="Kohara Y."/>
            <person name="Koide E."/>
            <person name="Komatsu K."/>
            <person name="Kopischke S."/>
            <person name="Kubo M."/>
            <person name="Kyozuka J."/>
            <person name="Lagercrantz U."/>
            <person name="Lin S.S."/>
            <person name="Lindquist E."/>
            <person name="Lipzen A.M."/>
            <person name="Lu C.W."/>
            <person name="De Luna E."/>
            <person name="Martienssen R.A."/>
            <person name="Minamino N."/>
            <person name="Mizutani M."/>
            <person name="Mizutani M."/>
            <person name="Mochizuki N."/>
            <person name="Monte I."/>
            <person name="Mosher R."/>
            <person name="Nagasaki H."/>
            <person name="Nakagami H."/>
            <person name="Naramoto S."/>
            <person name="Nishitani K."/>
            <person name="Ohtani M."/>
            <person name="Okamoto T."/>
            <person name="Okumura M."/>
            <person name="Phillips J."/>
            <person name="Pollak B."/>
            <person name="Reinders A."/>
            <person name="Rovekamp M."/>
            <person name="Sano R."/>
            <person name="Sawa S."/>
            <person name="Schmid M.W."/>
            <person name="Shirakawa M."/>
            <person name="Solano R."/>
            <person name="Spunde A."/>
            <person name="Suetsugu N."/>
            <person name="Sugano S."/>
            <person name="Sugiyama A."/>
            <person name="Sun R."/>
            <person name="Suzuki Y."/>
            <person name="Takenaka M."/>
            <person name="Takezawa D."/>
            <person name="Tomogane H."/>
            <person name="Tsuzuki M."/>
            <person name="Ueda T."/>
            <person name="Umeda M."/>
            <person name="Ward J.M."/>
            <person name="Watanabe Y."/>
            <person name="Yazaki K."/>
            <person name="Yokoyama R."/>
            <person name="Yoshitake Y."/>
            <person name="Yotsui I."/>
            <person name="Zachgo S."/>
            <person name="Schmutz J."/>
        </authorList>
    </citation>
    <scope>NUCLEOTIDE SEQUENCE [LARGE SCALE GENOMIC DNA]</scope>
    <source>
        <strain evidence="14">Tak-1</strain>
    </source>
</reference>
<evidence type="ECO:0000313" key="13">
    <source>
        <dbReference type="EMBL" id="PTQ42693.1"/>
    </source>
</evidence>
<sequence>MASSSESGGGSGIETIFRKELKTLPVDSTIRRSSKEEAREDDQAPSTLSTEEKAFREGVSSSEEFELGLESFFSQQEKDSAEGVVTSTTTKGGEEYIDPSGPSKETIFRKELKSLIVGSTSRRDSQEMTIIDNQGPSNDKMEEVFDFIGITSTGEVVMETSVQNQQEKVKIPDEGNSLPSAEVCVADISVTNKETIYRKELKNLKVHASDNVQEETEVLVQGLSFQEAVVGKSEFKGVSSTVGSVTELKSVAISQDRLKSLETAALLTRTEPETIHEEELALVLETVKEGQVHDGALVSREVKEARKKSKSLSTGSIEIKAKAPAVGELGSSFDRTRKRSHVPLTVLERMEKDPIVAQHFAQLESPTAETVSEFADGSKRLLSTTSRLRRTTDSVGLKYVNQYIVIKVLGCGTYGKVKLCLNTMDCKLYAVKIVHRKWLTRRSLGGTTENVGQGAMREIAIMKKLNHPNIVALHEVIDDPSKRKLYLVLEYIEGGPILGNDKWRPFPEEKARSFFRDMCKGIDYLHFNKVVHRDLKPGNLLQTLDGKIKISDFGVSHMFEQESDSMHDTAGTPAFLAPEICSGGQCQGRPADLWSLGVCLYVMVFGKIPFPAESIAEMYQSIIHKEGTTAGVLFKDQNFEGTEGYTDSHSYEGSQFENITSWNHAT</sequence>
<dbReference type="AlphaFoldDB" id="A0A2R6X9C3"/>
<dbReference type="Gramene" id="Mp2g01330.1">
    <property type="protein sequence ID" value="Mp2g01330.1.cds"/>
    <property type="gene ID" value="Mp2g01330"/>
</dbReference>
<evidence type="ECO:0000256" key="9">
    <source>
        <dbReference type="ARBA" id="ARBA00058225"/>
    </source>
</evidence>
<dbReference type="Pfam" id="PF00069">
    <property type="entry name" value="Pkinase"/>
    <property type="match status" value="1"/>
</dbReference>
<evidence type="ECO:0000256" key="7">
    <source>
        <dbReference type="ARBA" id="ARBA00047899"/>
    </source>
</evidence>
<dbReference type="EC" id="2.7.11.1" evidence="1"/>
<dbReference type="PANTHER" id="PTHR24346">
    <property type="entry name" value="MAP/MICROTUBULE AFFINITY-REGULATING KINASE"/>
    <property type="match status" value="1"/>
</dbReference>
<feature type="region of interest" description="Disordered" evidence="11">
    <location>
        <begin position="28"/>
        <end position="103"/>
    </location>
</feature>
<dbReference type="GO" id="GO:0005524">
    <property type="term" value="F:ATP binding"/>
    <property type="evidence" value="ECO:0007669"/>
    <property type="project" value="UniProtKB-UniRule"/>
</dbReference>
<dbReference type="PANTHER" id="PTHR24346:SF77">
    <property type="entry name" value="SERINE THREONINE PROTEIN KINASE"/>
    <property type="match status" value="1"/>
</dbReference>
<name>A0A2R6X9C3_MARPO</name>
<dbReference type="FunFam" id="3.30.200.20:FF:000206">
    <property type="entry name" value="Serine/threonine-protein kinase Ssp1"/>
    <property type="match status" value="1"/>
</dbReference>
<evidence type="ECO:0000256" key="2">
    <source>
        <dbReference type="ARBA" id="ARBA00022527"/>
    </source>
</evidence>
<dbReference type="FunFam" id="1.10.510.10:FF:000571">
    <property type="entry name" value="Maternal embryonic leucine zipper kinase"/>
    <property type="match status" value="1"/>
</dbReference>
<evidence type="ECO:0000313" key="14">
    <source>
        <dbReference type="Proteomes" id="UP000244005"/>
    </source>
</evidence>
<evidence type="ECO:0000259" key="12">
    <source>
        <dbReference type="PROSITE" id="PS50011"/>
    </source>
</evidence>
<gene>
    <name evidence="13" type="ORF">MARPO_0028s0019</name>
</gene>
<dbReference type="InterPro" id="IPR000719">
    <property type="entry name" value="Prot_kinase_dom"/>
</dbReference>
<evidence type="ECO:0000256" key="11">
    <source>
        <dbReference type="SAM" id="MobiDB-lite"/>
    </source>
</evidence>
<dbReference type="InterPro" id="IPR011009">
    <property type="entry name" value="Kinase-like_dom_sf"/>
</dbReference>
<keyword evidence="3" id="KW-0808">Transferase</keyword>
<feature type="binding site" evidence="10">
    <location>
        <position position="432"/>
    </location>
    <ligand>
        <name>ATP</name>
        <dbReference type="ChEBI" id="CHEBI:30616"/>
    </ligand>
</feature>
<comment type="function">
    <text evidence="9">CIPK serine-threonine protein kinases interact with CBL proteins. Binding of a CBL protein to the regulatory NAF domain of CIPK protein lead to the activation of the kinase in a calcium-dependent manner.</text>
</comment>
<evidence type="ECO:0000256" key="6">
    <source>
        <dbReference type="ARBA" id="ARBA00022840"/>
    </source>
</evidence>
<comment type="catalytic activity">
    <reaction evidence="7">
        <text>L-threonyl-[protein] + ATP = O-phospho-L-threonyl-[protein] + ADP + H(+)</text>
        <dbReference type="Rhea" id="RHEA:46608"/>
        <dbReference type="Rhea" id="RHEA-COMP:11060"/>
        <dbReference type="Rhea" id="RHEA-COMP:11605"/>
        <dbReference type="ChEBI" id="CHEBI:15378"/>
        <dbReference type="ChEBI" id="CHEBI:30013"/>
        <dbReference type="ChEBI" id="CHEBI:30616"/>
        <dbReference type="ChEBI" id="CHEBI:61977"/>
        <dbReference type="ChEBI" id="CHEBI:456216"/>
        <dbReference type="EC" id="2.7.11.1"/>
    </reaction>
</comment>